<evidence type="ECO:0000259" key="4">
    <source>
        <dbReference type="Pfam" id="PF09084"/>
    </source>
</evidence>
<reference evidence="5" key="1">
    <citation type="journal article" date="2014" name="Int. J. Syst. Evol. Microbiol.">
        <title>Complete genome sequence of Corynebacterium casei LMG S-19264T (=DSM 44701T), isolated from a smear-ripened cheese.</title>
        <authorList>
            <consortium name="US DOE Joint Genome Institute (JGI-PGF)"/>
            <person name="Walter F."/>
            <person name="Albersmeier A."/>
            <person name="Kalinowski J."/>
            <person name="Ruckert C."/>
        </authorList>
    </citation>
    <scope>NUCLEOTIDE SEQUENCE</scope>
    <source>
        <strain evidence="5">JCM 3086</strain>
    </source>
</reference>
<dbReference type="InterPro" id="IPR015168">
    <property type="entry name" value="SsuA/THI5"/>
</dbReference>
<dbReference type="GO" id="GO:0042918">
    <property type="term" value="P:alkanesulfonate transmembrane transport"/>
    <property type="evidence" value="ECO:0007669"/>
    <property type="project" value="TreeGrafter"/>
</dbReference>
<dbReference type="PANTHER" id="PTHR30024">
    <property type="entry name" value="ALIPHATIC SULFONATES-BINDING PROTEIN-RELATED"/>
    <property type="match status" value="1"/>
</dbReference>
<feature type="domain" description="SsuA/THI5-like" evidence="4">
    <location>
        <begin position="51"/>
        <end position="255"/>
    </location>
</feature>
<dbReference type="AlphaFoldDB" id="A0A917L2K3"/>
<dbReference type="Gene3D" id="3.40.190.10">
    <property type="entry name" value="Periplasmic binding protein-like II"/>
    <property type="match status" value="2"/>
</dbReference>
<name>A0A917L2K3_9ACTN</name>
<dbReference type="Proteomes" id="UP000657574">
    <property type="component" value="Unassembled WGS sequence"/>
</dbReference>
<comment type="similarity">
    <text evidence="2">Belongs to the bacterial solute-binding protein SsuA/TauA family.</text>
</comment>
<protein>
    <recommendedName>
        <fullName evidence="4">SsuA/THI5-like domain-containing protein</fullName>
    </recommendedName>
</protein>
<dbReference type="SUPFAM" id="SSF53850">
    <property type="entry name" value="Periplasmic binding protein-like II"/>
    <property type="match status" value="1"/>
</dbReference>
<dbReference type="PANTHER" id="PTHR30024:SF47">
    <property type="entry name" value="TAURINE-BINDING PERIPLASMIC PROTEIN"/>
    <property type="match status" value="1"/>
</dbReference>
<organism evidence="5 6">
    <name type="scientific">Streptomyces brasiliensis</name>
    <dbReference type="NCBI Taxonomy" id="1954"/>
    <lineage>
        <taxon>Bacteria</taxon>
        <taxon>Bacillati</taxon>
        <taxon>Actinomycetota</taxon>
        <taxon>Actinomycetes</taxon>
        <taxon>Kitasatosporales</taxon>
        <taxon>Streptomycetaceae</taxon>
        <taxon>Streptomyces</taxon>
    </lineage>
</organism>
<sequence>MLGACSRRQTLQFLLASAIATGCGTAAGGSRSAAGSSGRKVVRLAVQEQNFATIPLTLSQDLGFMRQEGIEVTVTIGQSTSTMTAGLMGGSFDLQIGGSELVVARQQGAPLIAIDGMCNSPIWSVVAKPGITGLDQLRGRTIATSGPSTVSTVALVATLKRQGIPPGSYRQFTAGGTAERFTAVRNGQADATVVTSPLEFQAVDQGLRNLGSLYDAMPNFASGFVVTTKTFAAHHDAELVGFSRGWLRTLRWMHDPANEHDLVQRVSKILKTPQPVIEQAYGYWLTGKRAEALFPADGKIDLPALNGAIKAFVDHGAMKKVTSVDGFVVNTYLDRATESL</sequence>
<evidence type="ECO:0000313" key="6">
    <source>
        <dbReference type="Proteomes" id="UP000657574"/>
    </source>
</evidence>
<dbReference type="GO" id="GO:0042597">
    <property type="term" value="C:periplasmic space"/>
    <property type="evidence" value="ECO:0007669"/>
    <property type="project" value="UniProtKB-SubCell"/>
</dbReference>
<dbReference type="Pfam" id="PF09084">
    <property type="entry name" value="NMT1"/>
    <property type="match status" value="1"/>
</dbReference>
<keyword evidence="3" id="KW-0732">Signal</keyword>
<gene>
    <name evidence="5" type="ORF">GCM10010121_058580</name>
</gene>
<dbReference type="PROSITE" id="PS51257">
    <property type="entry name" value="PROKAR_LIPOPROTEIN"/>
    <property type="match status" value="1"/>
</dbReference>
<evidence type="ECO:0000313" key="5">
    <source>
        <dbReference type="EMBL" id="GGJ39731.1"/>
    </source>
</evidence>
<reference evidence="5" key="2">
    <citation type="submission" date="2020-09" db="EMBL/GenBank/DDBJ databases">
        <authorList>
            <person name="Sun Q."/>
            <person name="Ohkuma M."/>
        </authorList>
    </citation>
    <scope>NUCLEOTIDE SEQUENCE</scope>
    <source>
        <strain evidence="5">JCM 3086</strain>
    </source>
</reference>
<evidence type="ECO:0000256" key="1">
    <source>
        <dbReference type="ARBA" id="ARBA00004418"/>
    </source>
</evidence>
<evidence type="ECO:0000256" key="3">
    <source>
        <dbReference type="ARBA" id="ARBA00022729"/>
    </source>
</evidence>
<dbReference type="EMBL" id="BMQA01000024">
    <property type="protein sequence ID" value="GGJ39731.1"/>
    <property type="molecule type" value="Genomic_DNA"/>
</dbReference>
<proteinExistence type="inferred from homology"/>
<accession>A0A917L2K3</accession>
<keyword evidence="6" id="KW-1185">Reference proteome</keyword>
<comment type="caution">
    <text evidence="5">The sequence shown here is derived from an EMBL/GenBank/DDBJ whole genome shotgun (WGS) entry which is preliminary data.</text>
</comment>
<evidence type="ECO:0000256" key="2">
    <source>
        <dbReference type="ARBA" id="ARBA00010742"/>
    </source>
</evidence>
<comment type="subcellular location">
    <subcellularLocation>
        <location evidence="1">Periplasm</location>
    </subcellularLocation>
</comment>